<dbReference type="PRINTS" id="PR00344">
    <property type="entry name" value="BCTRLSENSOR"/>
</dbReference>
<evidence type="ECO:0000313" key="10">
    <source>
        <dbReference type="Proteomes" id="UP001183648"/>
    </source>
</evidence>
<keyword evidence="7" id="KW-0902">Two-component regulatory system</keyword>
<evidence type="ECO:0000256" key="7">
    <source>
        <dbReference type="ARBA" id="ARBA00023012"/>
    </source>
</evidence>
<dbReference type="Pfam" id="PF00512">
    <property type="entry name" value="HisKA"/>
    <property type="match status" value="1"/>
</dbReference>
<evidence type="ECO:0000259" key="8">
    <source>
        <dbReference type="PROSITE" id="PS50109"/>
    </source>
</evidence>
<dbReference type="SUPFAM" id="SSF55781">
    <property type="entry name" value="GAF domain-like"/>
    <property type="match status" value="1"/>
</dbReference>
<evidence type="ECO:0000256" key="3">
    <source>
        <dbReference type="ARBA" id="ARBA00012438"/>
    </source>
</evidence>
<protein>
    <recommendedName>
        <fullName evidence="3">histidine kinase</fullName>
        <ecNumber evidence="3">2.7.13.3</ecNumber>
    </recommendedName>
</protein>
<dbReference type="Proteomes" id="UP001183648">
    <property type="component" value="Unassembled WGS sequence"/>
</dbReference>
<dbReference type="InterPro" id="IPR003594">
    <property type="entry name" value="HATPase_dom"/>
</dbReference>
<dbReference type="InterPro" id="IPR036097">
    <property type="entry name" value="HisK_dim/P_sf"/>
</dbReference>
<keyword evidence="5" id="KW-0808">Transferase</keyword>
<dbReference type="EC" id="2.7.13.3" evidence="3"/>
<dbReference type="Pfam" id="PF02518">
    <property type="entry name" value="HATPase_c"/>
    <property type="match status" value="1"/>
</dbReference>
<organism evidence="9 10">
    <name type="scientific">Nocardioides marmoribigeumensis</name>
    <dbReference type="NCBI Taxonomy" id="433649"/>
    <lineage>
        <taxon>Bacteria</taxon>
        <taxon>Bacillati</taxon>
        <taxon>Actinomycetota</taxon>
        <taxon>Actinomycetes</taxon>
        <taxon>Propionibacteriales</taxon>
        <taxon>Nocardioidaceae</taxon>
        <taxon>Nocardioides</taxon>
    </lineage>
</organism>
<dbReference type="CDD" id="cd00082">
    <property type="entry name" value="HisKA"/>
    <property type="match status" value="1"/>
</dbReference>
<reference evidence="9 10" key="1">
    <citation type="submission" date="2023-07" db="EMBL/GenBank/DDBJ databases">
        <title>Sequencing the genomes of 1000 actinobacteria strains.</title>
        <authorList>
            <person name="Klenk H.-P."/>
        </authorList>
    </citation>
    <scope>NUCLEOTIDE SEQUENCE [LARGE SCALE GENOMIC DNA]</scope>
    <source>
        <strain evidence="9 10">DSM 19426</strain>
    </source>
</reference>
<comment type="subcellular location">
    <subcellularLocation>
        <location evidence="2">Cell membrane</location>
    </subcellularLocation>
</comment>
<dbReference type="PANTHER" id="PTHR43047:SF72">
    <property type="entry name" value="OSMOSENSING HISTIDINE PROTEIN KINASE SLN1"/>
    <property type="match status" value="1"/>
</dbReference>
<dbReference type="GO" id="GO:0016301">
    <property type="term" value="F:kinase activity"/>
    <property type="evidence" value="ECO:0007669"/>
    <property type="project" value="UniProtKB-KW"/>
</dbReference>
<keyword evidence="10" id="KW-1185">Reference proteome</keyword>
<dbReference type="SUPFAM" id="SSF47384">
    <property type="entry name" value="Homodimeric domain of signal transducing histidine kinase"/>
    <property type="match status" value="1"/>
</dbReference>
<dbReference type="InterPro" id="IPR029016">
    <property type="entry name" value="GAF-like_dom_sf"/>
</dbReference>
<evidence type="ECO:0000256" key="6">
    <source>
        <dbReference type="ARBA" id="ARBA00022777"/>
    </source>
</evidence>
<dbReference type="SMART" id="SM00388">
    <property type="entry name" value="HisKA"/>
    <property type="match status" value="1"/>
</dbReference>
<dbReference type="InterPro" id="IPR005467">
    <property type="entry name" value="His_kinase_dom"/>
</dbReference>
<keyword evidence="6 9" id="KW-0418">Kinase</keyword>
<accession>A0ABU2BZ12</accession>
<sequence>MLDGVQGGPVEAERASEVARLRQRLTREREARRAAERTGEAATTALYDALQDLRAAQADLVEQAGRERLVAELVRDFRQDLDPVKLRDRACTGLQAALGVDRCEVLAHPWVDHPALATRLAALTEPADGLWVDDLEDLEDDPELWEDMGGAALGCEPILVGADYQGWLLVVSSTPRTWAGRDRALLRGIVRDLGASLVQADAWEQQAQTMRRLRELDQAKTDFVATVSHELRTPLSSIRGYSELLREGMLGALSSEQDRAVEVIDRNADRLLRLVGDLLTLAEVDSGAGSHHEALEPVDLTAVVHDSHRSLLPILRARRLEVVLPERGLVPTVLGVASHLDRVVLNLLSNAVKFTEDLGRVVVELCLADAPDPTRPAHVVLSVRDSGIGISREQQHRLFERFFRSVEAQQAAIQGTGLGLAVCKAIVDAHGGTIHVDSEVGVGTTVTVSLPTAV</sequence>
<dbReference type="CDD" id="cd00075">
    <property type="entry name" value="HATPase"/>
    <property type="match status" value="1"/>
</dbReference>
<evidence type="ECO:0000256" key="5">
    <source>
        <dbReference type="ARBA" id="ARBA00022679"/>
    </source>
</evidence>
<keyword evidence="4" id="KW-0597">Phosphoprotein</keyword>
<dbReference type="Gene3D" id="3.30.565.10">
    <property type="entry name" value="Histidine kinase-like ATPase, C-terminal domain"/>
    <property type="match status" value="1"/>
</dbReference>
<feature type="domain" description="Histidine kinase" evidence="8">
    <location>
        <begin position="226"/>
        <end position="454"/>
    </location>
</feature>
<dbReference type="PROSITE" id="PS50109">
    <property type="entry name" value="HIS_KIN"/>
    <property type="match status" value="1"/>
</dbReference>
<dbReference type="PANTHER" id="PTHR43047">
    <property type="entry name" value="TWO-COMPONENT HISTIDINE PROTEIN KINASE"/>
    <property type="match status" value="1"/>
</dbReference>
<dbReference type="SUPFAM" id="SSF55874">
    <property type="entry name" value="ATPase domain of HSP90 chaperone/DNA topoisomerase II/histidine kinase"/>
    <property type="match status" value="1"/>
</dbReference>
<evidence type="ECO:0000313" key="9">
    <source>
        <dbReference type="EMBL" id="MDR7363643.1"/>
    </source>
</evidence>
<comment type="catalytic activity">
    <reaction evidence="1">
        <text>ATP + protein L-histidine = ADP + protein N-phospho-L-histidine.</text>
        <dbReference type="EC" id="2.7.13.3"/>
    </reaction>
</comment>
<proteinExistence type="predicted"/>
<name>A0ABU2BZ12_9ACTN</name>
<evidence type="ECO:0000256" key="1">
    <source>
        <dbReference type="ARBA" id="ARBA00000085"/>
    </source>
</evidence>
<evidence type="ECO:0000256" key="4">
    <source>
        <dbReference type="ARBA" id="ARBA00022553"/>
    </source>
</evidence>
<dbReference type="InterPro" id="IPR003661">
    <property type="entry name" value="HisK_dim/P_dom"/>
</dbReference>
<dbReference type="EMBL" id="JAVDYG010000001">
    <property type="protein sequence ID" value="MDR7363643.1"/>
    <property type="molecule type" value="Genomic_DNA"/>
</dbReference>
<comment type="caution">
    <text evidence="9">The sequence shown here is derived from an EMBL/GenBank/DDBJ whole genome shotgun (WGS) entry which is preliminary data.</text>
</comment>
<evidence type="ECO:0000256" key="2">
    <source>
        <dbReference type="ARBA" id="ARBA00004236"/>
    </source>
</evidence>
<dbReference type="InterPro" id="IPR036890">
    <property type="entry name" value="HATPase_C_sf"/>
</dbReference>
<gene>
    <name evidence="9" type="ORF">J2S63_003196</name>
</gene>
<dbReference type="SMART" id="SM00387">
    <property type="entry name" value="HATPase_c"/>
    <property type="match status" value="1"/>
</dbReference>
<dbReference type="RefSeq" id="WP_310304274.1">
    <property type="nucleotide sequence ID" value="NZ_BAAAPS010000003.1"/>
</dbReference>
<dbReference type="InterPro" id="IPR004358">
    <property type="entry name" value="Sig_transdc_His_kin-like_C"/>
</dbReference>
<dbReference type="Gene3D" id="3.30.450.40">
    <property type="match status" value="1"/>
</dbReference>
<dbReference type="Gene3D" id="1.10.287.130">
    <property type="match status" value="1"/>
</dbReference>